<dbReference type="RefSeq" id="XP_458517.2">
    <property type="nucleotide sequence ID" value="XM_458517.1"/>
</dbReference>
<dbReference type="EMBL" id="CR382136">
    <property type="protein sequence ID" value="CAG86645.2"/>
    <property type="molecule type" value="Genomic_DNA"/>
</dbReference>
<dbReference type="GeneID" id="2901048"/>
<evidence type="ECO:0000313" key="3">
    <source>
        <dbReference type="Proteomes" id="UP000000599"/>
    </source>
</evidence>
<protein>
    <submittedName>
        <fullName evidence="2">DEHA2D01122p</fullName>
    </submittedName>
</protein>
<dbReference type="CDD" id="cd00640">
    <property type="entry name" value="Trp-synth-beta_II"/>
    <property type="match status" value="1"/>
</dbReference>
<dbReference type="InterPro" id="IPR036052">
    <property type="entry name" value="TrpB-like_PALP_sf"/>
</dbReference>
<proteinExistence type="predicted"/>
<keyword evidence="3" id="KW-1185">Reference proteome</keyword>
<dbReference type="OrthoDB" id="10059875at2759"/>
<dbReference type="Pfam" id="PF00291">
    <property type="entry name" value="PALP"/>
    <property type="match status" value="1"/>
</dbReference>
<name>Q3V7I3_DEBHA</name>
<dbReference type="OMA" id="IQDTAWE"/>
<dbReference type="SUPFAM" id="SSF53686">
    <property type="entry name" value="Tryptophan synthase beta subunit-like PLP-dependent enzymes"/>
    <property type="match status" value="1"/>
</dbReference>
<sequence length="390" mass="43012">MTSKTEPPTLYYNKDAVAWNLCGDRLEEIERDVSNFHETLGGYEPTPLTELPNSHEFGVKKVFIKEESSRFGLPSFKILGASWAIHKVLVSEFSLPSNTTFSTIQQHIRTENLKNTICLVCATDGNHGRAVARVAYLLGIKSEVYVPSNVLPSERAKIKSEGNTNLTEIRGDYDEAVETAYKFSLESKNRYFIQDTSFTNYTNIPQSIVEGYNTLLNEVDSEVLKQTGTKPGLVICGAGVGSFAQAVVTHYRAGFRKNSKTKVMIVEPSLSRCCNKSLTLGEPSRCDEIQTTPTIMDGLNCPTISELAFPILKSGLTYSSIIDDDECHSAVEELDGFGIATGPCGAAPYATLKKYFRELISAGDLNETDSVVLISTEYKRIYNVPSSSRL</sequence>
<organism evidence="2 3">
    <name type="scientific">Debaryomyces hansenii (strain ATCC 36239 / CBS 767 / BCRC 21394 / JCM 1990 / NBRC 0083 / IGC 2968)</name>
    <name type="common">Yeast</name>
    <name type="synonym">Torulaspora hansenii</name>
    <dbReference type="NCBI Taxonomy" id="284592"/>
    <lineage>
        <taxon>Eukaryota</taxon>
        <taxon>Fungi</taxon>
        <taxon>Dikarya</taxon>
        <taxon>Ascomycota</taxon>
        <taxon>Saccharomycotina</taxon>
        <taxon>Pichiomycetes</taxon>
        <taxon>Debaryomycetaceae</taxon>
        <taxon>Debaryomyces</taxon>
    </lineage>
</organism>
<evidence type="ECO:0000259" key="1">
    <source>
        <dbReference type="Pfam" id="PF00291"/>
    </source>
</evidence>
<dbReference type="InParanoid" id="Q3V7I3"/>
<dbReference type="HOGENOM" id="CLU_021802_8_4_1"/>
<dbReference type="InterPro" id="IPR001926">
    <property type="entry name" value="TrpB-like_PALP"/>
</dbReference>
<dbReference type="VEuPathDB" id="FungiDB:DEHA2D01122g"/>
<gene>
    <name evidence="2" type="ordered locus">DEHA2D01122g</name>
</gene>
<accession>Q3V7I3</accession>
<feature type="domain" description="Tryptophan synthase beta chain-like PALP" evidence="1">
    <location>
        <begin position="42"/>
        <end position="376"/>
    </location>
</feature>
<evidence type="ECO:0000313" key="2">
    <source>
        <dbReference type="EMBL" id="CAG86645.2"/>
    </source>
</evidence>
<dbReference type="AlphaFoldDB" id="Q3V7I3"/>
<dbReference type="Gene3D" id="3.40.50.1100">
    <property type="match status" value="2"/>
</dbReference>
<dbReference type="PANTHER" id="PTHR42937:SF1">
    <property type="entry name" value="DIAMINOPROPIONATE AMMONIA-LYASE"/>
    <property type="match status" value="1"/>
</dbReference>
<dbReference type="eggNOG" id="ENOG502RXDS">
    <property type="taxonomic scope" value="Eukaryota"/>
</dbReference>
<dbReference type="STRING" id="284592.Q3V7I3"/>
<dbReference type="KEGG" id="dha:DEHA2D01122g"/>
<dbReference type="Proteomes" id="UP000000599">
    <property type="component" value="Chromosome D"/>
</dbReference>
<reference evidence="2 3" key="1">
    <citation type="journal article" date="2004" name="Nature">
        <title>Genome evolution in yeasts.</title>
        <authorList>
            <consortium name="Genolevures"/>
            <person name="Dujon B."/>
            <person name="Sherman D."/>
            <person name="Fischer G."/>
            <person name="Durrens P."/>
            <person name="Casaregola S."/>
            <person name="Lafontaine I."/>
            <person name="de Montigny J."/>
            <person name="Marck C."/>
            <person name="Neuveglise C."/>
            <person name="Talla E."/>
            <person name="Goffard N."/>
            <person name="Frangeul L."/>
            <person name="Aigle M."/>
            <person name="Anthouard V."/>
            <person name="Babour A."/>
            <person name="Barbe V."/>
            <person name="Barnay S."/>
            <person name="Blanchin S."/>
            <person name="Beckerich J.M."/>
            <person name="Beyne E."/>
            <person name="Bleykasten C."/>
            <person name="Boisrame A."/>
            <person name="Boyer J."/>
            <person name="Cattolico L."/>
            <person name="Confanioleri F."/>
            <person name="de Daruvar A."/>
            <person name="Despons L."/>
            <person name="Fabre E."/>
            <person name="Fairhead C."/>
            <person name="Ferry-Dumazet H."/>
            <person name="Groppi A."/>
            <person name="Hantraye F."/>
            <person name="Hennequin C."/>
            <person name="Jauniaux N."/>
            <person name="Joyet P."/>
            <person name="Kachouri R."/>
            <person name="Kerrest A."/>
            <person name="Koszul R."/>
            <person name="Lemaire M."/>
            <person name="Lesur I."/>
            <person name="Ma L."/>
            <person name="Muller H."/>
            <person name="Nicaud J.M."/>
            <person name="Nikolski M."/>
            <person name="Oztas S."/>
            <person name="Ozier-Kalogeropoulos O."/>
            <person name="Pellenz S."/>
            <person name="Potier S."/>
            <person name="Richard G.F."/>
            <person name="Straub M.L."/>
            <person name="Suleau A."/>
            <person name="Swennene D."/>
            <person name="Tekaia F."/>
            <person name="Wesolowski-Louvel M."/>
            <person name="Westhof E."/>
            <person name="Wirth B."/>
            <person name="Zeniou-Meyer M."/>
            <person name="Zivanovic I."/>
            <person name="Bolotin-Fukuhara M."/>
            <person name="Thierry A."/>
            <person name="Bouchier C."/>
            <person name="Caudron B."/>
            <person name="Scarpelli C."/>
            <person name="Gaillardin C."/>
            <person name="Weissenbach J."/>
            <person name="Wincker P."/>
            <person name="Souciet J.L."/>
        </authorList>
    </citation>
    <scope>NUCLEOTIDE SEQUENCE [LARGE SCALE GENOMIC DNA]</scope>
    <source>
        <strain evidence="3">ATCC 36239 / CBS 767 / BCRC 21394 / JCM 1990 / NBRC 0083 / IGC 2968</strain>
    </source>
</reference>
<dbReference type="PANTHER" id="PTHR42937">
    <property type="match status" value="1"/>
</dbReference>